<dbReference type="InterPro" id="IPR019844">
    <property type="entry name" value="CSD_CS"/>
</dbReference>
<dbReference type="PIRSF" id="PIRSF002599">
    <property type="entry name" value="Cold_shock_A"/>
    <property type="match status" value="1"/>
</dbReference>
<reference evidence="6 8" key="2">
    <citation type="submission" date="2018-06" db="EMBL/GenBank/DDBJ databases">
        <authorList>
            <consortium name="Pathogen Informatics"/>
            <person name="Doyle S."/>
        </authorList>
    </citation>
    <scope>NUCLEOTIDE SEQUENCE [LARGE SCALE GENOMIC DNA]</scope>
    <source>
        <strain evidence="6 8">NCTC13645</strain>
    </source>
</reference>
<dbReference type="SMART" id="SM00357">
    <property type="entry name" value="CSP"/>
    <property type="match status" value="1"/>
</dbReference>
<evidence type="ECO:0000256" key="2">
    <source>
        <dbReference type="ARBA" id="ARBA00022490"/>
    </source>
</evidence>
<dbReference type="PATRIC" id="fig|1629.5.peg.1018"/>
<dbReference type="InterPro" id="IPR012340">
    <property type="entry name" value="NA-bd_OB-fold"/>
</dbReference>
<dbReference type="Proteomes" id="UP000254621">
    <property type="component" value="Unassembled WGS sequence"/>
</dbReference>
<dbReference type="InterPro" id="IPR002059">
    <property type="entry name" value="CSP_DNA-bd"/>
</dbReference>
<dbReference type="Pfam" id="PF00313">
    <property type="entry name" value="CSD"/>
    <property type="match status" value="1"/>
</dbReference>
<evidence type="ECO:0000313" key="5">
    <source>
        <dbReference type="EMBL" id="KRN46038.1"/>
    </source>
</evidence>
<dbReference type="PROSITE" id="PS51857">
    <property type="entry name" value="CSD_2"/>
    <property type="match status" value="1"/>
</dbReference>
<sequence length="69" mass="7583">MEKLTGTVKTWEDGKGFGFIESDDMDDVFVHFSGIINTRERTLVPGQTVKFVVAPGVRGPQAALVEIED</sequence>
<feature type="domain" description="CSD" evidence="4">
    <location>
        <begin position="3"/>
        <end position="67"/>
    </location>
</feature>
<name>A0A0R2H317_WEIVI</name>
<proteinExistence type="predicted"/>
<protein>
    <submittedName>
        <fullName evidence="6">Major cold shock protein</fullName>
    </submittedName>
</protein>
<accession>A0A0R2H317</accession>
<dbReference type="Proteomes" id="UP000051992">
    <property type="component" value="Unassembled WGS sequence"/>
</dbReference>
<dbReference type="EMBL" id="UHIV01000006">
    <property type="protein sequence ID" value="SUP61291.1"/>
    <property type="molecule type" value="Genomic_DNA"/>
</dbReference>
<keyword evidence="2" id="KW-0963">Cytoplasm</keyword>
<evidence type="ECO:0000313" key="7">
    <source>
        <dbReference type="Proteomes" id="UP000051992"/>
    </source>
</evidence>
<gene>
    <name evidence="6" type="primary">cspB</name>
    <name evidence="5" type="ORF">IV50_GL001011</name>
    <name evidence="6" type="ORF">NCTC13645_02426</name>
</gene>
<dbReference type="CDD" id="cd04458">
    <property type="entry name" value="CSP_CDS"/>
    <property type="match status" value="1"/>
</dbReference>
<dbReference type="EMBL" id="JQBM01000003">
    <property type="protein sequence ID" value="KRN46038.1"/>
    <property type="molecule type" value="Genomic_DNA"/>
</dbReference>
<organism evidence="5 7">
    <name type="scientific">Weissella viridescens</name>
    <name type="common">Lactobacillus viridescens</name>
    <dbReference type="NCBI Taxonomy" id="1629"/>
    <lineage>
        <taxon>Bacteria</taxon>
        <taxon>Bacillati</taxon>
        <taxon>Bacillota</taxon>
        <taxon>Bacilli</taxon>
        <taxon>Lactobacillales</taxon>
        <taxon>Lactobacillaceae</taxon>
        <taxon>Weissella</taxon>
    </lineage>
</organism>
<dbReference type="AlphaFoldDB" id="A0A0R2H317"/>
<dbReference type="PRINTS" id="PR00050">
    <property type="entry name" value="COLDSHOCK"/>
</dbReference>
<dbReference type="RefSeq" id="WP_057745981.1">
    <property type="nucleotide sequence ID" value="NZ_BJLU01000005.1"/>
</dbReference>
<dbReference type="STRING" id="1629.IV50_GL001011"/>
<evidence type="ECO:0000256" key="1">
    <source>
        <dbReference type="ARBA" id="ARBA00004496"/>
    </source>
</evidence>
<keyword evidence="7" id="KW-1185">Reference proteome</keyword>
<dbReference type="OrthoDB" id="9805039at2"/>
<evidence type="ECO:0000313" key="8">
    <source>
        <dbReference type="Proteomes" id="UP000254621"/>
    </source>
</evidence>
<dbReference type="GO" id="GO:0003676">
    <property type="term" value="F:nucleic acid binding"/>
    <property type="evidence" value="ECO:0007669"/>
    <property type="project" value="InterPro"/>
</dbReference>
<dbReference type="SUPFAM" id="SSF50249">
    <property type="entry name" value="Nucleic acid-binding proteins"/>
    <property type="match status" value="1"/>
</dbReference>
<reference evidence="5 7" key="1">
    <citation type="journal article" date="2015" name="Genome Announc.">
        <title>Expanding the biotechnology potential of lactobacilli through comparative genomics of 213 strains and associated genera.</title>
        <authorList>
            <person name="Sun Z."/>
            <person name="Harris H.M."/>
            <person name="McCann A."/>
            <person name="Guo C."/>
            <person name="Argimon S."/>
            <person name="Zhang W."/>
            <person name="Yang X."/>
            <person name="Jeffery I.B."/>
            <person name="Cooney J.C."/>
            <person name="Kagawa T.F."/>
            <person name="Liu W."/>
            <person name="Song Y."/>
            <person name="Salvetti E."/>
            <person name="Wrobel A."/>
            <person name="Rasinkangas P."/>
            <person name="Parkhill J."/>
            <person name="Rea M.C."/>
            <person name="O'Sullivan O."/>
            <person name="Ritari J."/>
            <person name="Douillard F.P."/>
            <person name="Paul Ross R."/>
            <person name="Yang R."/>
            <person name="Briner A.E."/>
            <person name="Felis G.E."/>
            <person name="de Vos W.M."/>
            <person name="Barrangou R."/>
            <person name="Klaenhammer T.R."/>
            <person name="Caufield P.W."/>
            <person name="Cui Y."/>
            <person name="Zhang H."/>
            <person name="O'Toole P.W."/>
        </authorList>
    </citation>
    <scope>NUCLEOTIDE SEQUENCE [LARGE SCALE GENOMIC DNA]</scope>
    <source>
        <strain evidence="5 7">DSM 20410</strain>
    </source>
</reference>
<dbReference type="Gene3D" id="2.40.50.140">
    <property type="entry name" value="Nucleic acid-binding proteins"/>
    <property type="match status" value="1"/>
</dbReference>
<comment type="subcellular location">
    <subcellularLocation>
        <location evidence="1 3">Cytoplasm</location>
    </subcellularLocation>
</comment>
<evidence type="ECO:0000256" key="3">
    <source>
        <dbReference type="RuleBase" id="RU000408"/>
    </source>
</evidence>
<dbReference type="InterPro" id="IPR011129">
    <property type="entry name" value="CSD"/>
</dbReference>
<evidence type="ECO:0000259" key="4">
    <source>
        <dbReference type="PROSITE" id="PS51857"/>
    </source>
</evidence>
<evidence type="ECO:0000313" key="6">
    <source>
        <dbReference type="EMBL" id="SUP61291.1"/>
    </source>
</evidence>
<dbReference type="PROSITE" id="PS00352">
    <property type="entry name" value="CSD_1"/>
    <property type="match status" value="1"/>
</dbReference>
<dbReference type="PANTHER" id="PTHR11544">
    <property type="entry name" value="COLD SHOCK DOMAIN CONTAINING PROTEINS"/>
    <property type="match status" value="1"/>
</dbReference>
<dbReference type="InterPro" id="IPR012156">
    <property type="entry name" value="Cold_shock_CspA"/>
</dbReference>
<dbReference type="InterPro" id="IPR050181">
    <property type="entry name" value="Cold_shock_domain"/>
</dbReference>
<dbReference type="GO" id="GO:0005737">
    <property type="term" value="C:cytoplasm"/>
    <property type="evidence" value="ECO:0007669"/>
    <property type="project" value="UniProtKB-SubCell"/>
</dbReference>